<evidence type="ECO:0000313" key="3">
    <source>
        <dbReference type="Proteomes" id="UP000004968"/>
    </source>
</evidence>
<dbReference type="HOGENOM" id="CLU_136230_2_2_9"/>
<accession>D3AF93</accession>
<dbReference type="PRINTS" id="PR00107">
    <property type="entry name" value="PHOSPHOCPHPR"/>
</dbReference>
<dbReference type="InterPro" id="IPR000032">
    <property type="entry name" value="HPr-like"/>
</dbReference>
<dbReference type="PANTHER" id="PTHR33705:SF5">
    <property type="entry name" value="HPR-LIKE PROTEIN CRH"/>
    <property type="match status" value="1"/>
</dbReference>
<dbReference type="InterPro" id="IPR035895">
    <property type="entry name" value="HPr-like_sf"/>
</dbReference>
<dbReference type="InterPro" id="IPR002114">
    <property type="entry name" value="PTS_HPr_Ser_P_site"/>
</dbReference>
<organism evidence="2 3">
    <name type="scientific">Hungatella hathewayi DSM 13479</name>
    <dbReference type="NCBI Taxonomy" id="566550"/>
    <lineage>
        <taxon>Bacteria</taxon>
        <taxon>Bacillati</taxon>
        <taxon>Bacillota</taxon>
        <taxon>Clostridia</taxon>
        <taxon>Lachnospirales</taxon>
        <taxon>Lachnospiraceae</taxon>
        <taxon>Hungatella</taxon>
    </lineage>
</organism>
<dbReference type="CDD" id="cd00367">
    <property type="entry name" value="PTS-HPr_like"/>
    <property type="match status" value="1"/>
</dbReference>
<dbReference type="PROSITE" id="PS00589">
    <property type="entry name" value="PTS_HPR_SER"/>
    <property type="match status" value="1"/>
</dbReference>
<dbReference type="Gene3D" id="3.30.1340.10">
    <property type="entry name" value="HPr-like"/>
    <property type="match status" value="1"/>
</dbReference>
<dbReference type="SUPFAM" id="SSF55594">
    <property type="entry name" value="HPr-like"/>
    <property type="match status" value="1"/>
</dbReference>
<proteinExistence type="predicted"/>
<dbReference type="Pfam" id="PF00381">
    <property type="entry name" value="PTS-HPr"/>
    <property type="match status" value="1"/>
</dbReference>
<name>D3AF93_9FIRM</name>
<dbReference type="Proteomes" id="UP000004968">
    <property type="component" value="Unassembled WGS sequence"/>
</dbReference>
<dbReference type="EMBL" id="ACIO01000174">
    <property type="protein sequence ID" value="EFC99508.1"/>
    <property type="molecule type" value="Genomic_DNA"/>
</dbReference>
<feature type="domain" description="HPr" evidence="1">
    <location>
        <begin position="6"/>
        <end position="89"/>
    </location>
</feature>
<dbReference type="InterPro" id="IPR050399">
    <property type="entry name" value="HPr"/>
</dbReference>
<dbReference type="PROSITE" id="PS51350">
    <property type="entry name" value="PTS_HPR_DOM"/>
    <property type="match status" value="1"/>
</dbReference>
<dbReference type="NCBIfam" id="TIGR01003">
    <property type="entry name" value="PTS_HPr_family"/>
    <property type="match status" value="1"/>
</dbReference>
<evidence type="ECO:0000313" key="2">
    <source>
        <dbReference type="EMBL" id="EFC99508.1"/>
    </source>
</evidence>
<reference evidence="2 3" key="1">
    <citation type="submission" date="2010-01" db="EMBL/GenBank/DDBJ databases">
        <authorList>
            <person name="Weinstock G."/>
            <person name="Sodergren E."/>
            <person name="Clifton S."/>
            <person name="Fulton L."/>
            <person name="Fulton B."/>
            <person name="Courtney L."/>
            <person name="Fronick C."/>
            <person name="Harrison M."/>
            <person name="Strong C."/>
            <person name="Farmer C."/>
            <person name="Delahaunty K."/>
            <person name="Markovic C."/>
            <person name="Hall O."/>
            <person name="Minx P."/>
            <person name="Tomlinson C."/>
            <person name="Mitreva M."/>
            <person name="Nelson J."/>
            <person name="Hou S."/>
            <person name="Wollam A."/>
            <person name="Pepin K.H."/>
            <person name="Johnson M."/>
            <person name="Bhonagiri V."/>
            <person name="Nash W.E."/>
            <person name="Warren W."/>
            <person name="Chinwalla A."/>
            <person name="Mardis E.R."/>
            <person name="Wilson R.K."/>
        </authorList>
    </citation>
    <scope>NUCLEOTIDE SEQUENCE [LARGE SCALE GENOMIC DNA]</scope>
    <source>
        <strain evidence="2 3">DSM 13479</strain>
    </source>
</reference>
<gene>
    <name evidence="2" type="ORF">CLOSTHATH_02277</name>
</gene>
<dbReference type="AlphaFoldDB" id="D3AF93"/>
<evidence type="ECO:0000259" key="1">
    <source>
        <dbReference type="PROSITE" id="PS51350"/>
    </source>
</evidence>
<comment type="caution">
    <text evidence="2">The sequence shown here is derived from an EMBL/GenBank/DDBJ whole genome shotgun (WGS) entry which is preliminary data.</text>
</comment>
<protein>
    <submittedName>
        <fullName evidence="2">Phosphocarrier, HPr family</fullName>
    </submittedName>
</protein>
<sequence length="89" mass="9635">MRRIIMVKKTVTVELASGLEARPVAMLVQVASQYESSIYVEIDSKKVNAKSIMGMMTLGLAAGEQVIISADGADENQAVTDIEKYLSNN</sequence>
<dbReference type="PANTHER" id="PTHR33705">
    <property type="entry name" value="PHOSPHOCARRIER PROTEIN HPR"/>
    <property type="match status" value="1"/>
</dbReference>